<dbReference type="InterPro" id="IPR009039">
    <property type="entry name" value="EAR"/>
</dbReference>
<dbReference type="SUPFAM" id="SSF50978">
    <property type="entry name" value="WD40 repeat-like"/>
    <property type="match status" value="1"/>
</dbReference>
<evidence type="ECO:0000256" key="3">
    <source>
        <dbReference type="SAM" id="Coils"/>
    </source>
</evidence>
<dbReference type="PANTHER" id="PTHR15261:SF4">
    <property type="entry name" value="THROMBOSPONDIN-TYPE LAMININ G DOMAIN AND EAR REPEAT-CONTAINING PROTEIN"/>
    <property type="match status" value="1"/>
</dbReference>
<gene>
    <name evidence="5" type="primary">TSPEAR</name>
</gene>
<dbReference type="OrthoDB" id="5965730at2759"/>
<evidence type="ECO:0000313" key="5">
    <source>
        <dbReference type="EMBL" id="CDG68472.1"/>
    </source>
</evidence>
<accession>T2M931</accession>
<evidence type="ECO:0000256" key="1">
    <source>
        <dbReference type="ARBA" id="ARBA00022729"/>
    </source>
</evidence>
<keyword evidence="1 4" id="KW-0732">Signal</keyword>
<keyword evidence="2" id="KW-0677">Repeat</keyword>
<feature type="chain" id="PRO_5004592019" evidence="4">
    <location>
        <begin position="23"/>
        <end position="2111"/>
    </location>
</feature>
<evidence type="ECO:0000256" key="4">
    <source>
        <dbReference type="SAM" id="SignalP"/>
    </source>
</evidence>
<feature type="coiled-coil region" evidence="3">
    <location>
        <begin position="567"/>
        <end position="601"/>
    </location>
</feature>
<organism evidence="5">
    <name type="scientific">Hydra vulgaris</name>
    <name type="common">Hydra</name>
    <name type="synonym">Hydra attenuata</name>
    <dbReference type="NCBI Taxonomy" id="6087"/>
    <lineage>
        <taxon>Eukaryota</taxon>
        <taxon>Metazoa</taxon>
        <taxon>Cnidaria</taxon>
        <taxon>Hydrozoa</taxon>
        <taxon>Hydroidolina</taxon>
        <taxon>Anthoathecata</taxon>
        <taxon>Aplanulata</taxon>
        <taxon>Hydridae</taxon>
        <taxon>Hydra</taxon>
    </lineage>
</organism>
<protein>
    <submittedName>
        <fullName evidence="5">Protein TSPEAR</fullName>
    </submittedName>
</protein>
<feature type="signal peptide" evidence="4">
    <location>
        <begin position="1"/>
        <end position="22"/>
    </location>
</feature>
<evidence type="ECO:0000256" key="2">
    <source>
        <dbReference type="ARBA" id="ARBA00022737"/>
    </source>
</evidence>
<name>T2M931_HYDVU</name>
<dbReference type="EMBL" id="HAAD01002240">
    <property type="protein sequence ID" value="CDG68472.1"/>
    <property type="molecule type" value="mRNA"/>
</dbReference>
<sequence length="2111" mass="236936">MVLLIVQQCWIYMIVYILSTNATPQATPFSSNDLNNYLEDSIAQYRLNVHKKLQQSRRRSKREIHIDDFLHSSNNNAYEVQLQNIIPIQSVPTIYPMKLTPFVIKNKTHLAVVNFKSDNEKYSSLSSIYYINESSQTSKFQLLQNFSTSGGVHFEFADLGSEKYAIFLDSIGDQSWLKESVYKKSFSIYQYLPQENALRPFQYKSKILALGGKSVKVFLRQGIPFFVTANSFYDNGLRYQVKSTLHAKTTKGFELIQEFDTMSAQDVEVITINGERFILFVNHQDNSGNVDIYSSVYKERSAIEYNGIDGPFALYQSILTHGAKDFEYFMFEGNHYLAVANEYTKITSVDMVTQASVTTTLYDIDSVIYWWTGKIWVEWQRIPTQGAVKWTYFQAEYGEPMLVVANSKSQAVIYTYDPLRGIFKPTQLQGYIFSGLNPFQWNSSFIPNVRSVMPFKMMNDTYLAVANYEKSARSGYNIFKLQFNRTSVQSLEPTIPEIISKLLEKMEKNMEEVKENLASVLSNVVGKIMTKRSNQNITSKVYFEELEVNTISTSEVFYQSNISNNPLELMHKEISKLKDLLKEHENKIILLQKQLNDAVLISENANITGKKTLGDMKSKYLISNLTFVNGYVDRTNISNLKINSWSKSTNQNITGCFTFKKLSVTGNLTVNGKINDISIDNLMTTNTEQTVTGSKSFYNEFIVASDLNLKNFTLNGLMFPDDLMKRSGIQTISGYKTFKNLEFNKPVIINALIDQVNITDFNINKVTTSGTQNITQKVIFQNGFTVTSDVIIKGLVDGTNLDKIKENIDASMGDQIIQNKVQKCIVNIVGPAFAANLQPLSHHHNVASLFLFYKYYNGHCSKELASLVPSTKIHSHVTRHSIKSHPFSVDSMNGYNMSEVVTTNEKQRITANISFENDIIVEGDLMAGIIDGIKLSSEAVTKGGNQEISGVKTIFSPKINANTIVTGLLNGVNLSYWMNNIVLKNSKKKITGKKVFTNGAIIKKQLYVKHINNITLENLKSDLVSLNTDGIWNSQFIFENVLVFGDCHVNGYVNGLQVPIDLIKISGNQVVHGKKEFASNVNIGGSFISLSNLNNENISFFFENVVKNNTDEDVNAILYFHGDTYFKKNITFLSKLNNLSFPNDVVTLNTYQNVKGHLLFLEPSLFLNKVITTIVNVNTTVNGIDLYEMEKNALYKDRNQTVNASLVFLGGISCYQNLSVAGLINGINLEELVNNSVFISKSQEITGSVIFENDVLFNSTVTTPGTINGIDVRQLNNTVLKKTAKQVEIKDLFLKQSLTVESLKLSDNSTINGVNLKKFLENAVKFSTSIKLNGNLSFQNNLTIENLYVDYLNDVNTSNILLTSTNQTMLYHQFFSFAQMKNVIVNGLIDTINITEIDNFLLRSEGDQIITAKYKFENDFIVQNNITVNGNVNGIELKSFIESSVHLTSDETIFGSKNFDKVSFGDVIFMTHLNLVNVSELIIDALALVGNQEICHYKFFNNNISTTNLLTTNITTLELVNNINLVELDKTSVRLYKDQILEGNYYFNGILSAPNMFMSGKLNNANLATDFMTTYGNQNVDGYKVFINFTISGNLNLSGLIDGVNISYLDSNRVTLSGNQFIFGEKKFSYVKSNKDIEFPNNATVNNLDISVDLILRYNNSLIDGNKFFTDVYVNGDLSTISGIINGVNIIEMKQQALMLNSDKAQWISGNQLFFEALNILGNLSVVGTINGVNVNQPKEYNQNISMVIESDMQSLVVISNATCQSISNLIQISSSENFFNGFEKLYTSILPSSQVGKINSFISGNQIFVSVARAPGSGCGAGFVLLCSINMQCDVIQTIYTNAKTMEFIEYNSSVALYVANEKADQVTKGCKNEPEIYVWSVNSFLPYSQYLSSAQLAELLYFHNNISKFLTQTYGSYDEVSDTYQRPNSLAWNDSNLTYIVVSWEENNVDFIDILNLNGTDMTTLKVEQTIRVGTGNNLGFGKILNEKMILSISSDISNENNIYIKNSATGSFEFYQKLSHSASSVKFNNMYKKSYLVYASSLDGLGLCYWKGISGFVNCHPIQSSDVSYVEIVTTADGVFIIAGGKDSLMVYKAIIEGNTVEYQKPIC</sequence>
<keyword evidence="3" id="KW-0175">Coiled coil</keyword>
<dbReference type="PROSITE" id="PS50912">
    <property type="entry name" value="EAR"/>
    <property type="match status" value="2"/>
</dbReference>
<dbReference type="InterPro" id="IPR036322">
    <property type="entry name" value="WD40_repeat_dom_sf"/>
</dbReference>
<dbReference type="InterPro" id="IPR005492">
    <property type="entry name" value="EPTP"/>
</dbReference>
<proteinExistence type="evidence at transcript level"/>
<dbReference type="PANTHER" id="PTHR15261">
    <property type="entry name" value="THROMBOSPONDIN-TYPE LAMININ G DOMAIN AND EAR REPEAT-CONTAINING"/>
    <property type="match status" value="1"/>
</dbReference>
<dbReference type="GO" id="GO:0007165">
    <property type="term" value="P:signal transduction"/>
    <property type="evidence" value="ECO:0007669"/>
    <property type="project" value="TreeGrafter"/>
</dbReference>
<reference evidence="5" key="1">
    <citation type="journal article" date="2013" name="Genome Biol. Evol.">
        <title>Punctuated emergences of genetic and phenotypic innovations in eumetazoan, bilaterian, euteleostome, and hominidae ancestors.</title>
        <authorList>
            <person name="Wenger Y."/>
            <person name="Galliot B."/>
        </authorList>
    </citation>
    <scope>NUCLEOTIDE SEQUENCE</scope>
    <source>
        <tissue evidence="5">Whole animals</tissue>
    </source>
</reference>
<dbReference type="Pfam" id="PF03736">
    <property type="entry name" value="EPTP"/>
    <property type="match status" value="1"/>
</dbReference>